<keyword evidence="4" id="KW-0233">DNA recombination</keyword>
<dbReference type="Gene3D" id="1.10.150.130">
    <property type="match status" value="1"/>
</dbReference>
<comment type="caution">
    <text evidence="9">The sequence shown here is derived from an EMBL/GenBank/DDBJ whole genome shotgun (WGS) entry which is preliminary data.</text>
</comment>
<dbReference type="GO" id="GO:0003677">
    <property type="term" value="F:DNA binding"/>
    <property type="evidence" value="ECO:0007669"/>
    <property type="project" value="UniProtKB-UniRule"/>
</dbReference>
<keyword evidence="10" id="KW-1185">Reference proteome</keyword>
<evidence type="ECO:0000313" key="10">
    <source>
        <dbReference type="Proteomes" id="UP000321717"/>
    </source>
</evidence>
<dbReference type="CDD" id="cd00801">
    <property type="entry name" value="INT_P4_C"/>
    <property type="match status" value="1"/>
</dbReference>
<organism evidence="9 10">
    <name type="scientific">Ciceribacter naphthalenivorans</name>
    <dbReference type="NCBI Taxonomy" id="1118451"/>
    <lineage>
        <taxon>Bacteria</taxon>
        <taxon>Pseudomonadati</taxon>
        <taxon>Pseudomonadota</taxon>
        <taxon>Alphaproteobacteria</taxon>
        <taxon>Hyphomicrobiales</taxon>
        <taxon>Rhizobiaceae</taxon>
        <taxon>Ciceribacter</taxon>
    </lineage>
</organism>
<accession>A0A512HEA1</accession>
<feature type="domain" description="Core-binding (CB)" evidence="8">
    <location>
        <begin position="98"/>
        <end position="179"/>
    </location>
</feature>
<dbReference type="AlphaFoldDB" id="A0A512HEA1"/>
<dbReference type="InterPro" id="IPR050808">
    <property type="entry name" value="Phage_Integrase"/>
</dbReference>
<dbReference type="InterPro" id="IPR002104">
    <property type="entry name" value="Integrase_catalytic"/>
</dbReference>
<dbReference type="Pfam" id="PF13356">
    <property type="entry name" value="Arm-DNA-bind_3"/>
    <property type="match status" value="1"/>
</dbReference>
<dbReference type="OrthoDB" id="9795573at2"/>
<evidence type="ECO:0000259" key="8">
    <source>
        <dbReference type="PROSITE" id="PS51900"/>
    </source>
</evidence>
<feature type="region of interest" description="Disordered" evidence="6">
    <location>
        <begin position="1"/>
        <end position="24"/>
    </location>
</feature>
<dbReference type="InterPro" id="IPR053876">
    <property type="entry name" value="Phage_int_M"/>
</dbReference>
<name>A0A512HEA1_9HYPH</name>
<dbReference type="Gene3D" id="1.10.443.10">
    <property type="entry name" value="Intergrase catalytic core"/>
    <property type="match status" value="1"/>
</dbReference>
<dbReference type="InterPro" id="IPR025166">
    <property type="entry name" value="Integrase_DNA_bind_dom"/>
</dbReference>
<proteinExistence type="inferred from homology"/>
<dbReference type="InterPro" id="IPR044068">
    <property type="entry name" value="CB"/>
</dbReference>
<dbReference type="GO" id="GO:0015074">
    <property type="term" value="P:DNA integration"/>
    <property type="evidence" value="ECO:0007669"/>
    <property type="project" value="UniProtKB-KW"/>
</dbReference>
<evidence type="ECO:0000313" key="9">
    <source>
        <dbReference type="EMBL" id="GEO83772.1"/>
    </source>
</evidence>
<dbReference type="PANTHER" id="PTHR30629:SF2">
    <property type="entry name" value="PROPHAGE INTEGRASE INTS-RELATED"/>
    <property type="match status" value="1"/>
</dbReference>
<dbReference type="GO" id="GO:0006310">
    <property type="term" value="P:DNA recombination"/>
    <property type="evidence" value="ECO:0007669"/>
    <property type="project" value="UniProtKB-KW"/>
</dbReference>
<evidence type="ECO:0000256" key="5">
    <source>
        <dbReference type="PROSITE-ProRule" id="PRU01248"/>
    </source>
</evidence>
<evidence type="ECO:0000256" key="3">
    <source>
        <dbReference type="ARBA" id="ARBA00023125"/>
    </source>
</evidence>
<dbReference type="PANTHER" id="PTHR30629">
    <property type="entry name" value="PROPHAGE INTEGRASE"/>
    <property type="match status" value="1"/>
</dbReference>
<gene>
    <name evidence="9" type="ORF">RNA01_07040</name>
</gene>
<keyword evidence="3 5" id="KW-0238">DNA-binding</keyword>
<dbReference type="PROSITE" id="PS51898">
    <property type="entry name" value="TYR_RECOMBINASE"/>
    <property type="match status" value="1"/>
</dbReference>
<dbReference type="Gene3D" id="3.30.160.390">
    <property type="entry name" value="Integrase, DNA-binding domain"/>
    <property type="match status" value="1"/>
</dbReference>
<dbReference type="Pfam" id="PF22022">
    <property type="entry name" value="Phage_int_M"/>
    <property type="match status" value="1"/>
</dbReference>
<dbReference type="InterPro" id="IPR010998">
    <property type="entry name" value="Integrase_recombinase_N"/>
</dbReference>
<evidence type="ECO:0000259" key="7">
    <source>
        <dbReference type="PROSITE" id="PS51898"/>
    </source>
</evidence>
<evidence type="ECO:0000256" key="1">
    <source>
        <dbReference type="ARBA" id="ARBA00008857"/>
    </source>
</evidence>
<keyword evidence="2" id="KW-0229">DNA integration</keyword>
<feature type="domain" description="Tyr recombinase" evidence="7">
    <location>
        <begin position="203"/>
        <end position="382"/>
    </location>
</feature>
<comment type="similarity">
    <text evidence="1">Belongs to the 'phage' integrase family.</text>
</comment>
<sequence length="411" mass="45752">MPLNDARIRALKPSTKPTKHGDTGGLLLVVSPTGSKLWRMVYRFDGKQKQLSFGTWPDVSLAEARSRRDTARKLLADGVDPSEKKKEEKVARERVVTDSFAALAEELLVKNEREGKSAATLGKKRWLVSLATIDLGAKQITEISASDILVPLRRVEAQGNYETARRLRAVISQVFRYAIATARAENDPTFGLRGAIIAPKVTHQAAVTDWTVFAKLLKSIWIYSGTQETCAALKLMALLYPRPGELRQAEWSEFDLDNGVWIIPAERAKMRRPHKKPLPPLAMEILRAQRYHTGTLRLVFPSSTSTERPISENTMNLALRRMGFSKDDATSHGFRATASTLLNESGLWSADAIEAELAHLSGNAVRRAYHRASYWDERLKMAAWWSERIAEIVDGVGTSLPALAVQVDSPV</sequence>
<evidence type="ECO:0000256" key="4">
    <source>
        <dbReference type="ARBA" id="ARBA00023172"/>
    </source>
</evidence>
<dbReference type="PROSITE" id="PS51900">
    <property type="entry name" value="CB"/>
    <property type="match status" value="1"/>
</dbReference>
<evidence type="ECO:0000256" key="6">
    <source>
        <dbReference type="SAM" id="MobiDB-lite"/>
    </source>
</evidence>
<protein>
    <submittedName>
        <fullName evidence="9">Integrase</fullName>
    </submittedName>
</protein>
<reference evidence="9 10" key="1">
    <citation type="submission" date="2019-07" db="EMBL/GenBank/DDBJ databases">
        <title>Whole genome shotgun sequence of Rhizobium naphthalenivorans NBRC 107585.</title>
        <authorList>
            <person name="Hosoyama A."/>
            <person name="Uohara A."/>
            <person name="Ohji S."/>
            <person name="Ichikawa N."/>
        </authorList>
    </citation>
    <scope>NUCLEOTIDE SEQUENCE [LARGE SCALE GENOMIC DNA]</scope>
    <source>
        <strain evidence="9 10">NBRC 107585</strain>
    </source>
</reference>
<dbReference type="SUPFAM" id="SSF56349">
    <property type="entry name" value="DNA breaking-rejoining enzymes"/>
    <property type="match status" value="1"/>
</dbReference>
<dbReference type="InterPro" id="IPR013762">
    <property type="entry name" value="Integrase-like_cat_sf"/>
</dbReference>
<dbReference type="InterPro" id="IPR038488">
    <property type="entry name" value="Integrase_DNA-bd_sf"/>
</dbReference>
<dbReference type="Pfam" id="PF00589">
    <property type="entry name" value="Phage_integrase"/>
    <property type="match status" value="1"/>
</dbReference>
<dbReference type="EMBL" id="BJZP01000002">
    <property type="protein sequence ID" value="GEO83772.1"/>
    <property type="molecule type" value="Genomic_DNA"/>
</dbReference>
<evidence type="ECO:0000256" key="2">
    <source>
        <dbReference type="ARBA" id="ARBA00022908"/>
    </source>
</evidence>
<dbReference type="InterPro" id="IPR011010">
    <property type="entry name" value="DNA_brk_join_enz"/>
</dbReference>
<dbReference type="Proteomes" id="UP000321717">
    <property type="component" value="Unassembled WGS sequence"/>
</dbReference>